<sequence length="479" mass="51922">MEHGISAVLLDFNSTLQALPGIEGDRLLQRLLSGGLRVTLVSPRENTAQELVTRTPGVDLAGAGVGLAEAARQVLQVHALPPSALALVAGVALCSRLSALSEHTGCRAFFFDPAAQQGHAGWQALPRLPDLLHRIAWSWHSTDKDCLVVGFTMKWSRERQLAARGFFPLVPRDGLVFLPLDWQQPLEVQGPFHVVLHKATDELRSLLPNQTPRFSANMDLLCTFLRAHPEVCLVDRFEDVIKVCDRIKMATLLRGIRDLEPIEGIAVRIPNQCEAQSFADPAALVDELSRHGIAAPCIVKPAVACGLPEAHQMAVVCDAAGFADLQVPLPACIQQYINHGEVVHKVYVLGDQVFVVPRASTADIAPPPTGPSPAASSTAICFHSLQPLPADLQGTNSHDSTGGVRSIHMPTIHAAVDWLNPRLGLHLYGFDVAIETTTGTHYILDVNFFPSCQEVQDAAGAFHRALKLARVRHGQQAWP</sequence>
<evidence type="ECO:0000256" key="4">
    <source>
        <dbReference type="ARBA" id="ARBA00022679"/>
    </source>
</evidence>
<evidence type="ECO:0008006" key="14">
    <source>
        <dbReference type="Google" id="ProtNLM"/>
    </source>
</evidence>
<gene>
    <name evidence="12" type="ORF">WJX72_002998</name>
</gene>
<dbReference type="GO" id="GO:0005737">
    <property type="term" value="C:cytoplasm"/>
    <property type="evidence" value="ECO:0007669"/>
    <property type="project" value="TreeGrafter"/>
</dbReference>
<dbReference type="Proteomes" id="UP001489004">
    <property type="component" value="Unassembled WGS sequence"/>
</dbReference>
<name>A0AAW1PSH6_9CHLO</name>
<comment type="subunit">
    <text evidence="3">Monomer.</text>
</comment>
<evidence type="ECO:0000256" key="1">
    <source>
        <dbReference type="ARBA" id="ARBA00001946"/>
    </source>
</evidence>
<keyword evidence="6" id="KW-0547">Nucleotide-binding</keyword>
<evidence type="ECO:0000256" key="9">
    <source>
        <dbReference type="ARBA" id="ARBA00022842"/>
    </source>
</evidence>
<dbReference type="EMBL" id="JALJOR010000005">
    <property type="protein sequence ID" value="KAK9816626.1"/>
    <property type="molecule type" value="Genomic_DNA"/>
</dbReference>
<evidence type="ECO:0000256" key="8">
    <source>
        <dbReference type="ARBA" id="ARBA00022840"/>
    </source>
</evidence>
<comment type="caution">
    <text evidence="12">The sequence shown here is derived from an EMBL/GenBank/DDBJ whole genome shotgun (WGS) entry which is preliminary data.</text>
</comment>
<dbReference type="GO" id="GO:0052726">
    <property type="term" value="F:inositol-1,3,4-trisphosphate 5-kinase activity"/>
    <property type="evidence" value="ECO:0007669"/>
    <property type="project" value="InterPro"/>
</dbReference>
<dbReference type="InterPro" id="IPR008656">
    <property type="entry name" value="Inositol_tetrakis-P_1-kinase"/>
</dbReference>
<keyword evidence="4" id="KW-0808">Transferase</keyword>
<protein>
    <recommendedName>
        <fullName evidence="14">Inositol-1,3,4-trisphosphate 5/6-kinase</fullName>
    </recommendedName>
</protein>
<evidence type="ECO:0000313" key="13">
    <source>
        <dbReference type="Proteomes" id="UP001489004"/>
    </source>
</evidence>
<feature type="domain" description="Inositol 1,3,4-trisphosphate 5/6-kinase ATP-grasp" evidence="10">
    <location>
        <begin position="268"/>
        <end position="456"/>
    </location>
</feature>
<comment type="cofactor">
    <cofactor evidence="1">
        <name>Mg(2+)</name>
        <dbReference type="ChEBI" id="CHEBI:18420"/>
    </cofactor>
</comment>
<evidence type="ECO:0000259" key="10">
    <source>
        <dbReference type="Pfam" id="PF05770"/>
    </source>
</evidence>
<keyword evidence="7" id="KW-0418">Kinase</keyword>
<keyword evidence="8" id="KW-0067">ATP-binding</keyword>
<keyword evidence="5" id="KW-0479">Metal-binding</keyword>
<comment type="similarity">
    <text evidence="2">Belongs to the ITPK1 family.</text>
</comment>
<reference evidence="12 13" key="1">
    <citation type="journal article" date="2024" name="Nat. Commun.">
        <title>Phylogenomics reveals the evolutionary origins of lichenization in chlorophyte algae.</title>
        <authorList>
            <person name="Puginier C."/>
            <person name="Libourel C."/>
            <person name="Otte J."/>
            <person name="Skaloud P."/>
            <person name="Haon M."/>
            <person name="Grisel S."/>
            <person name="Petersen M."/>
            <person name="Berrin J.G."/>
            <person name="Delaux P.M."/>
            <person name="Dal Grande F."/>
            <person name="Keller J."/>
        </authorList>
    </citation>
    <scope>NUCLEOTIDE SEQUENCE [LARGE SCALE GENOMIC DNA]</scope>
    <source>
        <strain evidence="12 13">SAG 2043</strain>
    </source>
</reference>
<evidence type="ECO:0000259" key="11">
    <source>
        <dbReference type="Pfam" id="PF17927"/>
    </source>
</evidence>
<dbReference type="Pfam" id="PF05770">
    <property type="entry name" value="Ins134_P3_kin"/>
    <property type="match status" value="1"/>
</dbReference>
<keyword evidence="13" id="KW-1185">Reference proteome</keyword>
<evidence type="ECO:0000256" key="2">
    <source>
        <dbReference type="ARBA" id="ARBA00009601"/>
    </source>
</evidence>
<dbReference type="GO" id="GO:0052725">
    <property type="term" value="F:inositol-1,3,4-trisphosphate 6-kinase activity"/>
    <property type="evidence" value="ECO:0007669"/>
    <property type="project" value="InterPro"/>
</dbReference>
<dbReference type="Gene3D" id="3.30.470.20">
    <property type="entry name" value="ATP-grasp fold, B domain"/>
    <property type="match status" value="1"/>
</dbReference>
<evidence type="ECO:0000256" key="5">
    <source>
        <dbReference type="ARBA" id="ARBA00022723"/>
    </source>
</evidence>
<dbReference type="SUPFAM" id="SSF56059">
    <property type="entry name" value="Glutathione synthetase ATP-binding domain-like"/>
    <property type="match status" value="1"/>
</dbReference>
<evidence type="ECO:0000256" key="7">
    <source>
        <dbReference type="ARBA" id="ARBA00022777"/>
    </source>
</evidence>
<dbReference type="AlphaFoldDB" id="A0AAW1PSH6"/>
<dbReference type="GO" id="GO:0032957">
    <property type="term" value="P:inositol trisphosphate metabolic process"/>
    <property type="evidence" value="ECO:0007669"/>
    <property type="project" value="InterPro"/>
</dbReference>
<feature type="domain" description="Inositol-tetrakisphosphate 1-kinase N-terminal" evidence="11">
    <location>
        <begin position="149"/>
        <end position="237"/>
    </location>
</feature>
<evidence type="ECO:0000313" key="12">
    <source>
        <dbReference type="EMBL" id="KAK9816626.1"/>
    </source>
</evidence>
<keyword evidence="9" id="KW-0460">Magnesium</keyword>
<organism evidence="12 13">
    <name type="scientific">[Myrmecia] bisecta</name>
    <dbReference type="NCBI Taxonomy" id="41462"/>
    <lineage>
        <taxon>Eukaryota</taxon>
        <taxon>Viridiplantae</taxon>
        <taxon>Chlorophyta</taxon>
        <taxon>core chlorophytes</taxon>
        <taxon>Trebouxiophyceae</taxon>
        <taxon>Trebouxiales</taxon>
        <taxon>Trebouxiaceae</taxon>
        <taxon>Myrmecia</taxon>
    </lineage>
</organism>
<dbReference type="PANTHER" id="PTHR14217:SF1">
    <property type="entry name" value="INOSITOL-TETRAKISPHOSPHATE 1-KINASE"/>
    <property type="match status" value="1"/>
</dbReference>
<dbReference type="PANTHER" id="PTHR14217">
    <property type="entry name" value="INOSITOL-TETRAKISPHOSPHATE 1-KINASE"/>
    <property type="match status" value="1"/>
</dbReference>
<dbReference type="GO" id="GO:0000287">
    <property type="term" value="F:magnesium ion binding"/>
    <property type="evidence" value="ECO:0007669"/>
    <property type="project" value="InterPro"/>
</dbReference>
<dbReference type="Pfam" id="PF17927">
    <property type="entry name" value="Ins134_P3_kin_N"/>
    <property type="match status" value="1"/>
</dbReference>
<dbReference type="InterPro" id="IPR041429">
    <property type="entry name" value="ITPK1_N"/>
</dbReference>
<dbReference type="GO" id="GO:0047325">
    <property type="term" value="F:inositol-3,4,5,6-tetrakisphosphate 1-kinase activity"/>
    <property type="evidence" value="ECO:0007669"/>
    <property type="project" value="InterPro"/>
</dbReference>
<evidence type="ECO:0000256" key="6">
    <source>
        <dbReference type="ARBA" id="ARBA00022741"/>
    </source>
</evidence>
<dbReference type="GO" id="GO:0005524">
    <property type="term" value="F:ATP binding"/>
    <property type="evidence" value="ECO:0007669"/>
    <property type="project" value="UniProtKB-KW"/>
</dbReference>
<accession>A0AAW1PSH6</accession>
<proteinExistence type="inferred from homology"/>
<evidence type="ECO:0000256" key="3">
    <source>
        <dbReference type="ARBA" id="ARBA00011245"/>
    </source>
</evidence>
<dbReference type="InterPro" id="IPR040464">
    <property type="entry name" value="InsP(3)kin_ATP-grasp"/>
</dbReference>